<dbReference type="PANTHER" id="PTHR11328">
    <property type="entry name" value="MAJOR FACILITATOR SUPERFAMILY DOMAIN-CONTAINING PROTEIN"/>
    <property type="match status" value="1"/>
</dbReference>
<evidence type="ECO:0000256" key="1">
    <source>
        <dbReference type="ARBA" id="ARBA00009617"/>
    </source>
</evidence>
<dbReference type="InterPro" id="IPR036259">
    <property type="entry name" value="MFS_trans_sf"/>
</dbReference>
<comment type="caution">
    <text evidence="3">The sequence shown here is derived from an EMBL/GenBank/DDBJ whole genome shotgun (WGS) entry which is preliminary data.</text>
</comment>
<feature type="transmembrane region" description="Helical" evidence="2">
    <location>
        <begin position="157"/>
        <end position="177"/>
    </location>
</feature>
<dbReference type="Proteomes" id="UP000622580">
    <property type="component" value="Unassembled WGS sequence"/>
</dbReference>
<feature type="transmembrane region" description="Helical" evidence="2">
    <location>
        <begin position="113"/>
        <end position="136"/>
    </location>
</feature>
<feature type="transmembrane region" description="Helical" evidence="2">
    <location>
        <begin position="315"/>
        <end position="334"/>
    </location>
</feature>
<keyword evidence="2" id="KW-0472">Membrane</keyword>
<feature type="transmembrane region" description="Helical" evidence="2">
    <location>
        <begin position="354"/>
        <end position="376"/>
    </location>
</feature>
<feature type="transmembrane region" description="Helical" evidence="2">
    <location>
        <begin position="20"/>
        <end position="42"/>
    </location>
</feature>
<feature type="transmembrane region" description="Helical" evidence="2">
    <location>
        <begin position="91"/>
        <end position="107"/>
    </location>
</feature>
<keyword evidence="2" id="KW-0812">Transmembrane</keyword>
<feature type="transmembrane region" description="Helical" evidence="2">
    <location>
        <begin position="397"/>
        <end position="419"/>
    </location>
</feature>
<reference evidence="3" key="1">
    <citation type="submission" date="2021-04" db="EMBL/GenBank/DDBJ databases">
        <title>Draft genome assembly of strain Phenylobacterium sp. 20VBR1 using MiniION and Illumina platforms.</title>
        <authorList>
            <person name="Thomas F.A."/>
            <person name="Krishnan K.P."/>
            <person name="Sinha R.K."/>
        </authorList>
    </citation>
    <scope>NUCLEOTIDE SEQUENCE</scope>
    <source>
        <strain evidence="3">20VBR1</strain>
    </source>
</reference>
<dbReference type="GO" id="GO:0008643">
    <property type="term" value="P:carbohydrate transport"/>
    <property type="evidence" value="ECO:0007669"/>
    <property type="project" value="InterPro"/>
</dbReference>
<keyword evidence="4" id="KW-1185">Reference proteome</keyword>
<dbReference type="AlphaFoldDB" id="A0A941HY07"/>
<evidence type="ECO:0000256" key="2">
    <source>
        <dbReference type="SAM" id="Phobius"/>
    </source>
</evidence>
<dbReference type="RefSeq" id="WP_215343047.1">
    <property type="nucleotide sequence ID" value="NZ_JAGSGD010000002.1"/>
</dbReference>
<organism evidence="3 4">
    <name type="scientific">Phenylobacterium glaciei</name>
    <dbReference type="NCBI Taxonomy" id="2803784"/>
    <lineage>
        <taxon>Bacteria</taxon>
        <taxon>Pseudomonadati</taxon>
        <taxon>Pseudomonadota</taxon>
        <taxon>Alphaproteobacteria</taxon>
        <taxon>Caulobacterales</taxon>
        <taxon>Caulobacteraceae</taxon>
        <taxon>Phenylobacterium</taxon>
    </lineage>
</organism>
<dbReference type="Gene3D" id="1.20.1250.20">
    <property type="entry name" value="MFS general substrate transporter like domains"/>
    <property type="match status" value="2"/>
</dbReference>
<sequence length="497" mass="52217">MSQDPSQPPAPPKLSVSTKLSYGVGSIAVGVSVLGLSATLLQPYLNRVIGLPAIWVGTAIMLTLMLDAVIDPAIGQWSDKLRTKWGRRHPLMYASAPLIAVACIAFWNSPSTWPVTTTGIFVIGMLVLLRLCVSLYEIPSSALAPELTSDYHQRTSLFSYRFFFGVVGGLGMNVVLYQVFLSPAAGGILNKQGYADFGILAACVMAVSILVSAFGTHRHIKDLYQPPVRKVPLSQVAKEILGTISNRSLVVVMISGLCSGVAGGLSGALSQYFYIELWGVSAASISYISMAGVLASVSGVMVAGPAARIWGKKRAMIGLFTVSVFTSAVPLSLKLLNLAPTDTGMVLTLLLVDYFIATTLAISGFIIISSMIADVVEDAAVKTGVRSEGLLLAANGLLPKFTGGIGVFLSGVLLTVVAFPTHAAAGTVDPEIMRRLALIFLPINTGMSLLSIAVLLPYKIDEDLHASNVATLQEAAALAERARIEDAHPVVDGAGGG</sequence>
<name>A0A941HY07_9CAUL</name>
<keyword evidence="2" id="KW-1133">Transmembrane helix</keyword>
<proteinExistence type="inferred from homology"/>
<evidence type="ECO:0000313" key="4">
    <source>
        <dbReference type="Proteomes" id="UP000622580"/>
    </source>
</evidence>
<dbReference type="GO" id="GO:0015293">
    <property type="term" value="F:symporter activity"/>
    <property type="evidence" value="ECO:0007669"/>
    <property type="project" value="InterPro"/>
</dbReference>
<feature type="transmembrane region" description="Helical" evidence="2">
    <location>
        <begin position="197"/>
        <end position="215"/>
    </location>
</feature>
<dbReference type="Pfam" id="PF13347">
    <property type="entry name" value="MFS_2"/>
    <property type="match status" value="1"/>
</dbReference>
<comment type="similarity">
    <text evidence="1">Belongs to the sodium:galactoside symporter (TC 2.A.2) family.</text>
</comment>
<dbReference type="EMBL" id="JAGSGD010000002">
    <property type="protein sequence ID" value="MBR7621528.1"/>
    <property type="molecule type" value="Genomic_DNA"/>
</dbReference>
<feature type="transmembrane region" description="Helical" evidence="2">
    <location>
        <begin position="249"/>
        <end position="274"/>
    </location>
</feature>
<evidence type="ECO:0000313" key="3">
    <source>
        <dbReference type="EMBL" id="MBR7621528.1"/>
    </source>
</evidence>
<gene>
    <name evidence="3" type="ORF">JKL49_19205</name>
</gene>
<dbReference type="SUPFAM" id="SSF103473">
    <property type="entry name" value="MFS general substrate transporter"/>
    <property type="match status" value="1"/>
</dbReference>
<dbReference type="PANTHER" id="PTHR11328:SF24">
    <property type="entry name" value="MAJOR FACILITATOR SUPERFAMILY (MFS) PROFILE DOMAIN-CONTAINING PROTEIN"/>
    <property type="match status" value="1"/>
</dbReference>
<feature type="transmembrane region" description="Helical" evidence="2">
    <location>
        <begin position="280"/>
        <end position="303"/>
    </location>
</feature>
<dbReference type="InterPro" id="IPR039672">
    <property type="entry name" value="MFS_2"/>
</dbReference>
<protein>
    <submittedName>
        <fullName evidence="3">MFS transporter</fullName>
    </submittedName>
</protein>
<feature type="transmembrane region" description="Helical" evidence="2">
    <location>
        <begin position="48"/>
        <end position="70"/>
    </location>
</feature>
<feature type="transmembrane region" description="Helical" evidence="2">
    <location>
        <begin position="439"/>
        <end position="458"/>
    </location>
</feature>
<dbReference type="GO" id="GO:0005886">
    <property type="term" value="C:plasma membrane"/>
    <property type="evidence" value="ECO:0007669"/>
    <property type="project" value="TreeGrafter"/>
</dbReference>
<accession>A0A941HY07</accession>